<dbReference type="SUPFAM" id="SSF49299">
    <property type="entry name" value="PKD domain"/>
    <property type="match status" value="1"/>
</dbReference>
<dbReference type="InterPro" id="IPR000601">
    <property type="entry name" value="PKD_dom"/>
</dbReference>
<keyword evidence="4" id="KW-1185">Reference proteome</keyword>
<dbReference type="Gene3D" id="2.60.40.10">
    <property type="entry name" value="Immunoglobulins"/>
    <property type="match status" value="1"/>
</dbReference>
<dbReference type="PANTHER" id="PTHR19328:SF13">
    <property type="entry name" value="HIPL1 PROTEIN"/>
    <property type="match status" value="1"/>
</dbReference>
<dbReference type="InterPro" id="IPR022409">
    <property type="entry name" value="PKD/Chitinase_dom"/>
</dbReference>
<reference evidence="3 4" key="1">
    <citation type="submission" date="2019-02" db="EMBL/GenBank/DDBJ databases">
        <title>Deep-cultivation of Planctomycetes and their phenomic and genomic characterization uncovers novel biology.</title>
        <authorList>
            <person name="Wiegand S."/>
            <person name="Jogler M."/>
            <person name="Boedeker C."/>
            <person name="Pinto D."/>
            <person name="Vollmers J."/>
            <person name="Rivas-Marin E."/>
            <person name="Kohn T."/>
            <person name="Peeters S.H."/>
            <person name="Heuer A."/>
            <person name="Rast P."/>
            <person name="Oberbeckmann S."/>
            <person name="Bunk B."/>
            <person name="Jeske O."/>
            <person name="Meyerdierks A."/>
            <person name="Storesund J.E."/>
            <person name="Kallscheuer N."/>
            <person name="Luecker S."/>
            <person name="Lage O.M."/>
            <person name="Pohl T."/>
            <person name="Merkel B.J."/>
            <person name="Hornburger P."/>
            <person name="Mueller R.-W."/>
            <person name="Bruemmer F."/>
            <person name="Labrenz M."/>
            <person name="Spormann A.M."/>
            <person name="Op den Camp H."/>
            <person name="Overmann J."/>
            <person name="Amann R."/>
            <person name="Jetten M.S.M."/>
            <person name="Mascher T."/>
            <person name="Medema M.H."/>
            <person name="Devos D.P."/>
            <person name="Kaster A.-K."/>
            <person name="Ovreas L."/>
            <person name="Rohde M."/>
            <person name="Galperin M.Y."/>
            <person name="Jogler C."/>
        </authorList>
    </citation>
    <scope>NUCLEOTIDE SEQUENCE [LARGE SCALE GENOMIC DNA]</scope>
    <source>
        <strain evidence="3 4">Pla133</strain>
    </source>
</reference>
<proteinExistence type="predicted"/>
<gene>
    <name evidence="3" type="ORF">Pla133_28680</name>
</gene>
<dbReference type="InterPro" id="IPR012938">
    <property type="entry name" value="Glc/Sorbosone_DH"/>
</dbReference>
<dbReference type="AlphaFoldDB" id="A0A518BLC7"/>
<dbReference type="Gene3D" id="2.120.10.30">
    <property type="entry name" value="TolB, C-terminal domain"/>
    <property type="match status" value="1"/>
</dbReference>
<dbReference type="Proteomes" id="UP000316921">
    <property type="component" value="Chromosome"/>
</dbReference>
<dbReference type="InterPro" id="IPR011041">
    <property type="entry name" value="Quinoprot_gluc/sorb_DH_b-prop"/>
</dbReference>
<feature type="compositionally biased region" description="Polar residues" evidence="1">
    <location>
        <begin position="1"/>
        <end position="10"/>
    </location>
</feature>
<dbReference type="PROSITE" id="PS50093">
    <property type="entry name" value="PKD"/>
    <property type="match status" value="1"/>
</dbReference>
<feature type="domain" description="PKD" evidence="2">
    <location>
        <begin position="517"/>
        <end position="599"/>
    </location>
</feature>
<accession>A0A518BLC7</accession>
<feature type="region of interest" description="Disordered" evidence="1">
    <location>
        <begin position="1"/>
        <end position="34"/>
    </location>
</feature>
<dbReference type="InterPro" id="IPR035986">
    <property type="entry name" value="PKD_dom_sf"/>
</dbReference>
<dbReference type="InterPro" id="IPR013783">
    <property type="entry name" value="Ig-like_fold"/>
</dbReference>
<evidence type="ECO:0000259" key="2">
    <source>
        <dbReference type="PROSITE" id="PS50093"/>
    </source>
</evidence>
<organism evidence="3 4">
    <name type="scientific">Engelhardtia mirabilis</name>
    <dbReference type="NCBI Taxonomy" id="2528011"/>
    <lineage>
        <taxon>Bacteria</taxon>
        <taxon>Pseudomonadati</taxon>
        <taxon>Planctomycetota</taxon>
        <taxon>Planctomycetia</taxon>
        <taxon>Planctomycetia incertae sedis</taxon>
        <taxon>Engelhardtia</taxon>
    </lineage>
</organism>
<protein>
    <submittedName>
        <fullName evidence="3">PKD domain protein</fullName>
    </submittedName>
</protein>
<dbReference type="SMART" id="SM00089">
    <property type="entry name" value="PKD"/>
    <property type="match status" value="1"/>
</dbReference>
<feature type="compositionally biased region" description="Pro residues" evidence="1">
    <location>
        <begin position="16"/>
        <end position="30"/>
    </location>
</feature>
<name>A0A518BLC7_9BACT</name>
<dbReference type="Pfam" id="PF07995">
    <property type="entry name" value="GSDH"/>
    <property type="match status" value="1"/>
</dbReference>
<dbReference type="KEGG" id="pbap:Pla133_28680"/>
<evidence type="ECO:0000313" key="4">
    <source>
        <dbReference type="Proteomes" id="UP000316921"/>
    </source>
</evidence>
<dbReference type="Pfam" id="PF18911">
    <property type="entry name" value="PKD_4"/>
    <property type="match status" value="1"/>
</dbReference>
<dbReference type="PANTHER" id="PTHR19328">
    <property type="entry name" value="HEDGEHOG-INTERACTING PROTEIN"/>
    <property type="match status" value="1"/>
</dbReference>
<dbReference type="CDD" id="cd00146">
    <property type="entry name" value="PKD"/>
    <property type="match status" value="1"/>
</dbReference>
<dbReference type="InterPro" id="IPR011042">
    <property type="entry name" value="6-blade_b-propeller_TolB-like"/>
</dbReference>
<evidence type="ECO:0000313" key="3">
    <source>
        <dbReference type="EMBL" id="QDU67779.1"/>
    </source>
</evidence>
<sequence length="1183" mass="123707">MASLAVPNSGSASPSVPRPTASPTPAPISPPLLSADGGDHALQASLPAHFELTAVVTGLDYPTALATADDGTLLIASKSGLVYAYRNGTLQDTTLIDLSLEVLSVGDRGLLGLAVHPDWVPDGGATSWAYLSYTASGVFGEEIGHDEDGHYSHGMLTRYRVITGPDERLAFDPASRQVLLGLRLPDGSAPDALASLHDSHSSGALRFAPDGTLLLSQGDGAHWNFDDFGSNDPEGFDDFVHPVTGLRGQLPLEQDSGAFRARDPRSLAGKLLRLDPETGYGLPSNPHWNGNPASNPSRVYASGLRNPYRFTLRPGTGSSDPADGDVGQVFIGDVGHTDFEELNVVVQAGVDFGWPVFEGTASNSPYDVFVRPGQNPLGLPDSNSPAPGPVVAPALTWSHSSLASLQPDGVHLDQAGNPGGGFIGACVILGDFYVGPDYPSQYQGELFFSDYGADWLRSARFDAAGNLSLVRDFGAGLGNVVDLRHDPLTGEVLLLELGLAPFQGRVLRLRYGANLSPVASLAADVNSGDSPLDVVFDASASSDPEGDPLSFEFDFGDGSPKVVQSGPTIAHQFTSDGFYLASVEVSDDGGLVSKAQVSIVAGSSAPVVWISSPAVGSAPSGDTALALVGGGQDPSGGDLTFDWRIDLYHDDHVHPAFWTDSQVDPSSTSTSYAIVPHAADGDLYYYRVVLTGTTGSGASASADVWSIPAGQALDPVGTGVPISRVDELTPPQPLGLGNADVEVIRDGVSPAVGSTELELQFDTEHNGDQGDDDWIGVSLAAAPVSQSRFVSLTFREGAHSAAGGWFEDPAVEVRVGTEWVPVQDLSCEPPYPGGTDPGPGFEQYVFHFTPTWGEAIRLRGKPGGSLGFVSCSELHAQLLSPEAALPQHLNLAQAGTIISSLDALSPPLPLGSGNPNPETIRNGTLPVSGSTSLHAQFDTSHNGDQGPLDWIGYAFDPPRTLERVVFQEGLEQPTGGWLDTLVVETRLDAAAPWTAVPGMTIDPPYRGAGPGTPSYESWSVDFPPLLVREVRVAGQPGGSGGFLSVGELEALGPWWDAGKCGFTTYGTEFTWNTLVLDSATPPLLGYPGLITLSGADPGMPGGLMVAIAPLSVPIGPFFLLVDPTVSFVSPFLTDPDGELDWIYALPSDVALSGATLFLQSAVKSLLIPGGLRWSHGLEMSICE</sequence>
<evidence type="ECO:0000256" key="1">
    <source>
        <dbReference type="SAM" id="MobiDB-lite"/>
    </source>
</evidence>
<dbReference type="EMBL" id="CP036287">
    <property type="protein sequence ID" value="QDU67779.1"/>
    <property type="molecule type" value="Genomic_DNA"/>
</dbReference>
<dbReference type="SUPFAM" id="SSF50952">
    <property type="entry name" value="Soluble quinoprotein glucose dehydrogenase"/>
    <property type="match status" value="1"/>
</dbReference>